<sequence>MRRATPVEQAPPAFHPENLLFLSFLGYIRARTGRFY</sequence>
<name>Q2SDT5_HAHCH</name>
<gene>
    <name evidence="1" type="ordered locus">HCH_04486</name>
</gene>
<dbReference type="KEGG" id="hch:HCH_04486"/>
<dbReference type="STRING" id="349521.HCH_04486"/>
<evidence type="ECO:0000313" key="2">
    <source>
        <dbReference type="Proteomes" id="UP000000238"/>
    </source>
</evidence>
<dbReference type="AlphaFoldDB" id="Q2SDT5"/>
<dbReference type="EMBL" id="CP000155">
    <property type="protein sequence ID" value="ABC31189.1"/>
    <property type="molecule type" value="Genomic_DNA"/>
</dbReference>
<reference evidence="1 2" key="1">
    <citation type="journal article" date="2005" name="Nucleic Acids Res.">
        <title>Genomic blueprint of Hahella chejuensis, a marine microbe producing an algicidal agent.</title>
        <authorList>
            <person name="Jeong H."/>
            <person name="Yim J.H."/>
            <person name="Lee C."/>
            <person name="Choi S.-H."/>
            <person name="Park Y.K."/>
            <person name="Yoon S.H."/>
            <person name="Hur C.-G."/>
            <person name="Kang H.-Y."/>
            <person name="Kim D."/>
            <person name="Lee H.H."/>
            <person name="Park K.H."/>
            <person name="Park S.-H."/>
            <person name="Park H.-S."/>
            <person name="Lee H.K."/>
            <person name="Oh T.K."/>
            <person name="Kim J.F."/>
        </authorList>
    </citation>
    <scope>NUCLEOTIDE SEQUENCE [LARGE SCALE GENOMIC DNA]</scope>
    <source>
        <strain evidence="1 2">KCTC 2396</strain>
    </source>
</reference>
<protein>
    <submittedName>
        <fullName evidence="1">Uncharacterized protein</fullName>
    </submittedName>
</protein>
<evidence type="ECO:0000313" key="1">
    <source>
        <dbReference type="EMBL" id="ABC31189.1"/>
    </source>
</evidence>
<organism evidence="1 2">
    <name type="scientific">Hahella chejuensis (strain KCTC 2396)</name>
    <dbReference type="NCBI Taxonomy" id="349521"/>
    <lineage>
        <taxon>Bacteria</taxon>
        <taxon>Pseudomonadati</taxon>
        <taxon>Pseudomonadota</taxon>
        <taxon>Gammaproteobacteria</taxon>
        <taxon>Oceanospirillales</taxon>
        <taxon>Hahellaceae</taxon>
        <taxon>Hahella</taxon>
    </lineage>
</organism>
<dbReference type="Proteomes" id="UP000000238">
    <property type="component" value="Chromosome"/>
</dbReference>
<proteinExistence type="predicted"/>
<keyword evidence="2" id="KW-1185">Reference proteome</keyword>
<accession>Q2SDT5</accession>
<dbReference type="HOGENOM" id="CLU_3356510_0_0_6"/>